<proteinExistence type="predicted"/>
<comment type="function">
    <text evidence="4">May be involved in photoreceptor outer segment disk morphogenesis.</text>
</comment>
<dbReference type="VEuPathDB" id="TriTrypDB:TcG_02663"/>
<organism evidence="7 8">
    <name type="scientific">Trypanosoma cruzi</name>
    <dbReference type="NCBI Taxonomy" id="5693"/>
    <lineage>
        <taxon>Eukaryota</taxon>
        <taxon>Discoba</taxon>
        <taxon>Euglenozoa</taxon>
        <taxon>Kinetoplastea</taxon>
        <taxon>Metakinetoplastina</taxon>
        <taxon>Trypanosomatida</taxon>
        <taxon>Trypanosomatidae</taxon>
        <taxon>Trypanosoma</taxon>
        <taxon>Schizotrypanum</taxon>
    </lineage>
</organism>
<dbReference type="VEuPathDB" id="TriTrypDB:Tc_MARK_6316"/>
<feature type="region of interest" description="Disordered" evidence="6">
    <location>
        <begin position="1"/>
        <end position="55"/>
    </location>
</feature>
<evidence type="ECO:0000313" key="8">
    <source>
        <dbReference type="Proteomes" id="UP000246078"/>
    </source>
</evidence>
<evidence type="ECO:0000256" key="1">
    <source>
        <dbReference type="ARBA" id="ARBA00004437"/>
    </source>
</evidence>
<dbReference type="Pfam" id="PF14996">
    <property type="entry name" value="RMP"/>
    <property type="match status" value="1"/>
</dbReference>
<dbReference type="VEuPathDB" id="TriTrypDB:TcCL_ESM08008"/>
<dbReference type="InterPro" id="IPR029239">
    <property type="entry name" value="CFAP418"/>
</dbReference>
<keyword evidence="3" id="KW-0963">Cytoplasm</keyword>
<dbReference type="VEuPathDB" id="TriTrypDB:ECC02_002534"/>
<dbReference type="VEuPathDB" id="TriTrypDB:TcBrA4_0124400"/>
<dbReference type="Proteomes" id="UP000246078">
    <property type="component" value="Unassembled WGS sequence"/>
</dbReference>
<comment type="caution">
    <text evidence="7">The sequence shown here is derived from an EMBL/GenBank/DDBJ whole genome shotgun (WGS) entry which is preliminary data.</text>
</comment>
<dbReference type="AlphaFoldDB" id="A0A2V2X3V8"/>
<dbReference type="PANTHER" id="PTHR33958">
    <property type="entry name" value="PROTEIN C8ORF37"/>
    <property type="match status" value="1"/>
</dbReference>
<accession>A0A2V2X3V8</accession>
<reference evidence="7 8" key="1">
    <citation type="journal article" date="2018" name="Microb. Genom.">
        <title>Expanding an expanded genome: long-read sequencing of Trypanosoma cruzi.</title>
        <authorList>
            <person name="Berna L."/>
            <person name="Rodriguez M."/>
            <person name="Chiribao M.L."/>
            <person name="Parodi-Talice A."/>
            <person name="Pita S."/>
            <person name="Rijo G."/>
            <person name="Alvarez-Valin F."/>
            <person name="Robello C."/>
        </authorList>
    </citation>
    <scope>NUCLEOTIDE SEQUENCE [LARGE SCALE GENOMIC DNA]</scope>
    <source>
        <strain evidence="7 8">TCC</strain>
    </source>
</reference>
<sequence length="313" mass="34192">MSDVDQLIEELFPNGGTEPHSGLNTHSMTHEPPASQADWDASDEERGDATDAKIVSVKPQASVDAKKNFTSDPSKSYFDESDGEDFGPAGTVFTFAVVPFPFFPSDLGGACVEKCFVTNMGSKCLPHPTIARLLLFAKEGYSDRLTQIQLLERKGAFYALDAKFGNGASDKYAENMGCSGGCPVMVCRKCNYGVIRLQGAAWNDGEGRIDLYLTVRNYYPDWSRLANSCPVGKAKGAENNRVLVPSVGCAAYCCQCSWLTVKSAQEIIETRLSHTVGYVGKEDSCCFATQLPLMQGERRRPPLWVCRGHMPHA</sequence>
<evidence type="ECO:0000256" key="5">
    <source>
        <dbReference type="ARBA" id="ARBA00026215"/>
    </source>
</evidence>
<dbReference type="VEuPathDB" id="TriTrypDB:TCSYLVIO_003810"/>
<gene>
    <name evidence="7" type="ORF">C3747_29g112</name>
</gene>
<evidence type="ECO:0000256" key="2">
    <source>
        <dbReference type="ARBA" id="ARBA00004496"/>
    </source>
</evidence>
<protein>
    <recommendedName>
        <fullName evidence="5">Cilia- and flagella-associated protein 418</fullName>
    </recommendedName>
</protein>
<evidence type="ECO:0000256" key="4">
    <source>
        <dbReference type="ARBA" id="ARBA00024819"/>
    </source>
</evidence>
<evidence type="ECO:0000256" key="6">
    <source>
        <dbReference type="SAM" id="MobiDB-lite"/>
    </source>
</evidence>
<comment type="subcellular location">
    <subcellularLocation>
        <location evidence="2">Cytoplasm</location>
    </subcellularLocation>
    <subcellularLocation>
        <location evidence="1">Photoreceptor inner segment</location>
    </subcellularLocation>
</comment>
<name>A0A2V2X3V8_TRYCR</name>
<dbReference type="VEuPathDB" id="TriTrypDB:C3747_29g112"/>
<dbReference type="VEuPathDB" id="TriTrypDB:TcCLB.504057.160"/>
<dbReference type="EMBL" id="PRFC01000029">
    <property type="protein sequence ID" value="PWV15496.1"/>
    <property type="molecule type" value="Genomic_DNA"/>
</dbReference>
<evidence type="ECO:0000256" key="3">
    <source>
        <dbReference type="ARBA" id="ARBA00022490"/>
    </source>
</evidence>
<evidence type="ECO:0000313" key="7">
    <source>
        <dbReference type="EMBL" id="PWV15496.1"/>
    </source>
</evidence>
<dbReference type="PANTHER" id="PTHR33958:SF1">
    <property type="entry name" value="CILIA- AND FLAGELLA-ASSOCIATED PROTEIN 418"/>
    <property type="match status" value="1"/>
</dbReference>
<dbReference type="GO" id="GO:0005829">
    <property type="term" value="C:cytosol"/>
    <property type="evidence" value="ECO:0007669"/>
    <property type="project" value="TreeGrafter"/>
</dbReference>
<dbReference type="VEuPathDB" id="TriTrypDB:BCY84_20637"/>
<dbReference type="VEuPathDB" id="TriTrypDB:C4B63_7g257"/>